<protein>
    <submittedName>
        <fullName evidence="4">Iron complex transport system substrate-binding protein</fullName>
    </submittedName>
</protein>
<dbReference type="OrthoDB" id="6495095at2"/>
<dbReference type="Proteomes" id="UP000223759">
    <property type="component" value="Unassembled WGS sequence"/>
</dbReference>
<dbReference type="EMBL" id="FTPK01000003">
    <property type="protein sequence ID" value="SIT72750.1"/>
    <property type="molecule type" value="Genomic_DNA"/>
</dbReference>
<gene>
    <name evidence="4" type="ORF">SAMN05216526_1725</name>
</gene>
<dbReference type="GO" id="GO:0071281">
    <property type="term" value="P:cellular response to iron ion"/>
    <property type="evidence" value="ECO:0007669"/>
    <property type="project" value="TreeGrafter"/>
</dbReference>
<dbReference type="InterPro" id="IPR050902">
    <property type="entry name" value="ABC_Transporter_SBP"/>
</dbReference>
<dbReference type="PROSITE" id="PS50983">
    <property type="entry name" value="FE_B12_PBP"/>
    <property type="match status" value="1"/>
</dbReference>
<dbReference type="PANTHER" id="PTHR30535">
    <property type="entry name" value="VITAMIN B12-BINDING PROTEIN"/>
    <property type="match status" value="1"/>
</dbReference>
<sequence length="324" mass="35733">MPYQPDIPQNRVSYLRLLTTKFRKISAFSVILALFSFGLVGTATAVEPVAVSDALGIELRLEEPPQRIISLAPHITETLFALGVGDRLVATVTYSDYPPEARDIPRIGSDQRLDIEAIVAKQPDLIIAWASGNSQVQLQRLRDLGIPLYHSNPQTVEALTDEFASLGQLLGVTDVGASLAEDFRSRIQRLTSQYADANTLSVFLQIWDRPLMTLNERHMAVEAINLCGGESLFSELSSISPTVDMESLLAADPQVILVAGPLEGDDRWVTQWQRWDGLQAVRQEQVIAVSPSLLLRATPRLIEGIEEVCAALDQARRSYAESSR</sequence>
<dbReference type="AlphaFoldDB" id="A0A1R3W7E8"/>
<evidence type="ECO:0000256" key="2">
    <source>
        <dbReference type="SAM" id="Phobius"/>
    </source>
</evidence>
<feature type="domain" description="Fe/B12 periplasmic-binding" evidence="3">
    <location>
        <begin position="67"/>
        <end position="316"/>
    </location>
</feature>
<evidence type="ECO:0000256" key="1">
    <source>
        <dbReference type="ARBA" id="ARBA00022729"/>
    </source>
</evidence>
<dbReference type="InterPro" id="IPR054828">
    <property type="entry name" value="Vit_B12_bind_prot"/>
</dbReference>
<dbReference type="CDD" id="cd01144">
    <property type="entry name" value="BtuF"/>
    <property type="match status" value="1"/>
</dbReference>
<keyword evidence="2" id="KW-0472">Membrane</keyword>
<evidence type="ECO:0000313" key="4">
    <source>
        <dbReference type="EMBL" id="SIT72750.1"/>
    </source>
</evidence>
<dbReference type="RefSeq" id="WP_084178710.1">
    <property type="nucleotide sequence ID" value="NZ_CP023018.1"/>
</dbReference>
<dbReference type="InterPro" id="IPR002491">
    <property type="entry name" value="ABC_transptr_periplasmic_BD"/>
</dbReference>
<dbReference type="PANTHER" id="PTHR30535:SF34">
    <property type="entry name" value="MOLYBDATE-BINDING PROTEIN MOLA"/>
    <property type="match status" value="1"/>
</dbReference>
<reference evidence="4 5" key="1">
    <citation type="submission" date="2017-01" db="EMBL/GenBank/DDBJ databases">
        <authorList>
            <person name="Mah S.A."/>
            <person name="Swanson W.J."/>
            <person name="Moy G.W."/>
            <person name="Vacquier V.D."/>
        </authorList>
    </citation>
    <scope>NUCLEOTIDE SEQUENCE [LARGE SCALE GENOMIC DNA]</scope>
    <source>
        <strain evidence="4 5">M9</strain>
    </source>
</reference>
<dbReference type="Gene3D" id="3.40.50.1980">
    <property type="entry name" value="Nitrogenase molybdenum iron protein domain"/>
    <property type="match status" value="2"/>
</dbReference>
<dbReference type="SUPFAM" id="SSF53807">
    <property type="entry name" value="Helical backbone' metal receptor"/>
    <property type="match status" value="1"/>
</dbReference>
<keyword evidence="5" id="KW-1185">Reference proteome</keyword>
<dbReference type="STRING" id="233100.SAMN05216526_1725"/>
<keyword evidence="1" id="KW-0732">Signal</keyword>
<proteinExistence type="predicted"/>
<dbReference type="NCBIfam" id="NF038402">
    <property type="entry name" value="TroA_like"/>
    <property type="match status" value="1"/>
</dbReference>
<keyword evidence="2" id="KW-0812">Transmembrane</keyword>
<feature type="transmembrane region" description="Helical" evidence="2">
    <location>
        <begin position="25"/>
        <end position="46"/>
    </location>
</feature>
<name>A0A1R3W7E8_9GAMM</name>
<evidence type="ECO:0000259" key="3">
    <source>
        <dbReference type="PROSITE" id="PS50983"/>
    </source>
</evidence>
<dbReference type="Pfam" id="PF01497">
    <property type="entry name" value="Peripla_BP_2"/>
    <property type="match status" value="1"/>
</dbReference>
<accession>A0A1R3W7E8</accession>
<evidence type="ECO:0000313" key="5">
    <source>
        <dbReference type="Proteomes" id="UP000223759"/>
    </source>
</evidence>
<organism evidence="4 5">
    <name type="scientific">Ectothiorhodosinus mongolicus</name>
    <dbReference type="NCBI Taxonomy" id="233100"/>
    <lineage>
        <taxon>Bacteria</taxon>
        <taxon>Pseudomonadati</taxon>
        <taxon>Pseudomonadota</taxon>
        <taxon>Gammaproteobacteria</taxon>
        <taxon>Chromatiales</taxon>
        <taxon>Ectothiorhodospiraceae</taxon>
        <taxon>Ectothiorhodosinus</taxon>
    </lineage>
</organism>
<keyword evidence="2" id="KW-1133">Transmembrane helix</keyword>